<proteinExistence type="predicted"/>
<evidence type="ECO:0008006" key="3">
    <source>
        <dbReference type="Google" id="ProtNLM"/>
    </source>
</evidence>
<dbReference type="AlphaFoldDB" id="A0AAV0DEQ3"/>
<sequence length="48" mass="5583">MAAYQQRVARSYNKDVRAKIFKKGDWVLRKSFGNEASGKFSPNWEGPY</sequence>
<dbReference type="Proteomes" id="UP001152523">
    <property type="component" value="Unassembled WGS sequence"/>
</dbReference>
<evidence type="ECO:0000313" key="2">
    <source>
        <dbReference type="Proteomes" id="UP001152523"/>
    </source>
</evidence>
<reference evidence="1" key="1">
    <citation type="submission" date="2022-07" db="EMBL/GenBank/DDBJ databases">
        <authorList>
            <person name="Macas J."/>
            <person name="Novak P."/>
            <person name="Neumann P."/>
        </authorList>
    </citation>
    <scope>NUCLEOTIDE SEQUENCE</scope>
</reference>
<accession>A0AAV0DEQ3</accession>
<dbReference type="EMBL" id="CAMAPF010000106">
    <property type="protein sequence ID" value="CAH9099531.1"/>
    <property type="molecule type" value="Genomic_DNA"/>
</dbReference>
<evidence type="ECO:0000313" key="1">
    <source>
        <dbReference type="EMBL" id="CAH9099531.1"/>
    </source>
</evidence>
<comment type="caution">
    <text evidence="1">The sequence shown here is derived from an EMBL/GenBank/DDBJ whole genome shotgun (WGS) entry which is preliminary data.</text>
</comment>
<protein>
    <recommendedName>
        <fullName evidence="3">Gag-pol polyprotein</fullName>
    </recommendedName>
</protein>
<gene>
    <name evidence="1" type="ORF">CEPIT_LOCUS14988</name>
</gene>
<keyword evidence="2" id="KW-1185">Reference proteome</keyword>
<name>A0AAV0DEQ3_9ASTE</name>
<organism evidence="1 2">
    <name type="scientific">Cuscuta epithymum</name>
    <dbReference type="NCBI Taxonomy" id="186058"/>
    <lineage>
        <taxon>Eukaryota</taxon>
        <taxon>Viridiplantae</taxon>
        <taxon>Streptophyta</taxon>
        <taxon>Embryophyta</taxon>
        <taxon>Tracheophyta</taxon>
        <taxon>Spermatophyta</taxon>
        <taxon>Magnoliopsida</taxon>
        <taxon>eudicotyledons</taxon>
        <taxon>Gunneridae</taxon>
        <taxon>Pentapetalae</taxon>
        <taxon>asterids</taxon>
        <taxon>lamiids</taxon>
        <taxon>Solanales</taxon>
        <taxon>Convolvulaceae</taxon>
        <taxon>Cuscuteae</taxon>
        <taxon>Cuscuta</taxon>
        <taxon>Cuscuta subgen. Cuscuta</taxon>
    </lineage>
</organism>